<comment type="similarity">
    <text evidence="1">Belongs to the purine nucleoside phosphorylase YfiH/LACC1 family.</text>
</comment>
<evidence type="ECO:0000313" key="2">
    <source>
        <dbReference type="EMBL" id="MBW4865494.1"/>
    </source>
</evidence>
<evidence type="ECO:0000313" key="3">
    <source>
        <dbReference type="Proteomes" id="UP001196873"/>
    </source>
</evidence>
<dbReference type="CDD" id="cd16833">
    <property type="entry name" value="YfiH"/>
    <property type="match status" value="1"/>
</dbReference>
<dbReference type="PANTHER" id="PTHR30616:SF2">
    <property type="entry name" value="PURINE NUCLEOSIDE PHOSPHORYLASE LACC1"/>
    <property type="match status" value="1"/>
</dbReference>
<dbReference type="EMBL" id="JAHXRF010000007">
    <property type="protein sequence ID" value="MBW4865494.1"/>
    <property type="molecule type" value="Genomic_DNA"/>
</dbReference>
<protein>
    <recommendedName>
        <fullName evidence="1">Purine nucleoside phosphorylase</fullName>
    </recommendedName>
</protein>
<dbReference type="AlphaFoldDB" id="A0AAW4NMV5"/>
<evidence type="ECO:0000256" key="1">
    <source>
        <dbReference type="RuleBase" id="RU361274"/>
    </source>
</evidence>
<dbReference type="RefSeq" id="WP_219424956.1">
    <property type="nucleotide sequence ID" value="NZ_JAHXQY010000002.1"/>
</dbReference>
<accession>A0AAW4NMV5</accession>
<dbReference type="InterPro" id="IPR003730">
    <property type="entry name" value="Cu_polyphenol_OxRdtase"/>
</dbReference>
<name>A0AAW4NMV5_9BACT</name>
<proteinExistence type="inferred from homology"/>
<dbReference type="PANTHER" id="PTHR30616">
    <property type="entry name" value="UNCHARACTERIZED PROTEIN YFIH"/>
    <property type="match status" value="1"/>
</dbReference>
<dbReference type="Pfam" id="PF02578">
    <property type="entry name" value="Cu-oxidase_4"/>
    <property type="match status" value="1"/>
</dbReference>
<organism evidence="2 3">
    <name type="scientific">Segatella salivae</name>
    <dbReference type="NCBI Taxonomy" id="228604"/>
    <lineage>
        <taxon>Bacteria</taxon>
        <taxon>Pseudomonadati</taxon>
        <taxon>Bacteroidota</taxon>
        <taxon>Bacteroidia</taxon>
        <taxon>Bacteroidales</taxon>
        <taxon>Prevotellaceae</taxon>
        <taxon>Segatella</taxon>
    </lineage>
</organism>
<dbReference type="NCBIfam" id="TIGR00726">
    <property type="entry name" value="peptidoglycan editing factor PgeF"/>
    <property type="match status" value="1"/>
</dbReference>
<sequence>MIVPELYEYHLAKDVRAFSSMRRGGVSTGSFCAFNINEFCGDNFDNVIENRRLLATELGITPDNIVMVHQVHDTRCLLVDEAWFQCSAERRRQAAEGYDAILTKLPNVCIGVSTADCIPVLLYDPEYRAIAAVHAGWRGTVQRITEKTVQRMQEVFGSCSDKLRAVIGPGISLDAFEVGDEVYARFSEEGFNMSAISRHDEKWHIDLSACNRLQLLHVGLQSDHILMSNVCTFTHVNDFFSARRLGINSGRIFSGIMLKE</sequence>
<comment type="caution">
    <text evidence="2">The sequence shown here is derived from an EMBL/GenBank/DDBJ whole genome shotgun (WGS) entry which is preliminary data.</text>
</comment>
<gene>
    <name evidence="2" type="primary">pgeF</name>
    <name evidence="2" type="ORF">KZY68_05580</name>
</gene>
<dbReference type="Proteomes" id="UP001196873">
    <property type="component" value="Unassembled WGS sequence"/>
</dbReference>
<reference evidence="2" key="1">
    <citation type="submission" date="2021-07" db="EMBL/GenBank/DDBJ databases">
        <title>Genomic diversity and antimicrobial resistance of Prevotella spp. isolated from chronic lung disease airways.</title>
        <authorList>
            <person name="Webb K.A."/>
            <person name="Olagoke O.S."/>
            <person name="Baird T."/>
            <person name="Neill J."/>
            <person name="Pham A."/>
            <person name="Wells T.J."/>
            <person name="Ramsay K.A."/>
            <person name="Bell S.C."/>
            <person name="Sarovich D.S."/>
            <person name="Price E.P."/>
        </authorList>
    </citation>
    <scope>NUCLEOTIDE SEQUENCE</scope>
    <source>
        <strain evidence="2">SCHI0047.S.3</strain>
    </source>
</reference>
<dbReference type="GO" id="GO:0005507">
    <property type="term" value="F:copper ion binding"/>
    <property type="evidence" value="ECO:0007669"/>
    <property type="project" value="TreeGrafter"/>
</dbReference>